<evidence type="ECO:0000313" key="9">
    <source>
        <dbReference type="EMBL" id="QTA79684.1"/>
    </source>
</evidence>
<feature type="active site" evidence="6">
    <location>
        <position position="95"/>
    </location>
</feature>
<dbReference type="InterPro" id="IPR029063">
    <property type="entry name" value="SAM-dependent_MTases_sf"/>
</dbReference>
<dbReference type="Gene3D" id="3.90.120.10">
    <property type="entry name" value="DNA Methylase, subunit A, domain 2"/>
    <property type="match status" value="1"/>
</dbReference>
<evidence type="ECO:0000313" key="10">
    <source>
        <dbReference type="Proteomes" id="UP000663720"/>
    </source>
</evidence>
<dbReference type="GO" id="GO:0032259">
    <property type="term" value="P:methylation"/>
    <property type="evidence" value="ECO:0007669"/>
    <property type="project" value="UniProtKB-KW"/>
</dbReference>
<name>A0A975B6F3_9BACT</name>
<evidence type="ECO:0000256" key="1">
    <source>
        <dbReference type="ARBA" id="ARBA00022603"/>
    </source>
</evidence>
<evidence type="ECO:0000256" key="8">
    <source>
        <dbReference type="RuleBase" id="RU000417"/>
    </source>
</evidence>
<dbReference type="GO" id="GO:0009307">
    <property type="term" value="P:DNA restriction-modification system"/>
    <property type="evidence" value="ECO:0007669"/>
    <property type="project" value="UniProtKB-KW"/>
</dbReference>
<keyword evidence="1 6" id="KW-0489">Methyltransferase</keyword>
<reference evidence="9" key="1">
    <citation type="journal article" date="2021" name="Microb. Physiol.">
        <title>Proteogenomic Insights into the Physiology of Marine, Sulfate-Reducing, Filamentous Desulfonema limicola and Desulfonema magnum.</title>
        <authorList>
            <person name="Schnaars V."/>
            <person name="Wohlbrand L."/>
            <person name="Scheve S."/>
            <person name="Hinrichs C."/>
            <person name="Reinhardt R."/>
            <person name="Rabus R."/>
        </authorList>
    </citation>
    <scope>NUCLEOTIDE SEQUENCE</scope>
    <source>
        <strain evidence="9">5ac10</strain>
    </source>
</reference>
<dbReference type="EMBL" id="CP061799">
    <property type="protein sequence ID" value="QTA79684.1"/>
    <property type="molecule type" value="Genomic_DNA"/>
</dbReference>
<dbReference type="InterPro" id="IPR050390">
    <property type="entry name" value="C5-Methyltransferase"/>
</dbReference>
<evidence type="ECO:0000256" key="2">
    <source>
        <dbReference type="ARBA" id="ARBA00022679"/>
    </source>
</evidence>
<protein>
    <recommendedName>
        <fullName evidence="8">Cytosine-specific methyltransferase</fullName>
        <ecNumber evidence="8">2.1.1.37</ecNumber>
    </recommendedName>
</protein>
<dbReference type="GO" id="GO:0003886">
    <property type="term" value="F:DNA (cytosine-5-)-methyltransferase activity"/>
    <property type="evidence" value="ECO:0007669"/>
    <property type="project" value="UniProtKB-EC"/>
</dbReference>
<comment type="catalytic activity">
    <reaction evidence="5 8">
        <text>a 2'-deoxycytidine in DNA + S-adenosyl-L-methionine = a 5-methyl-2'-deoxycytidine in DNA + S-adenosyl-L-homocysteine + H(+)</text>
        <dbReference type="Rhea" id="RHEA:13681"/>
        <dbReference type="Rhea" id="RHEA-COMP:11369"/>
        <dbReference type="Rhea" id="RHEA-COMP:11370"/>
        <dbReference type="ChEBI" id="CHEBI:15378"/>
        <dbReference type="ChEBI" id="CHEBI:57856"/>
        <dbReference type="ChEBI" id="CHEBI:59789"/>
        <dbReference type="ChEBI" id="CHEBI:85452"/>
        <dbReference type="ChEBI" id="CHEBI:85454"/>
        <dbReference type="EC" id="2.1.1.37"/>
    </reaction>
</comment>
<dbReference type="REBASE" id="488988">
    <property type="entry name" value="M.Dli5ac10ORF19600P"/>
</dbReference>
<proteinExistence type="inferred from homology"/>
<gene>
    <name evidence="9" type="primary">dcm1</name>
    <name evidence="9" type="ORF">dnl_19600</name>
</gene>
<dbReference type="KEGG" id="dli:dnl_19600"/>
<dbReference type="Gene3D" id="3.40.50.150">
    <property type="entry name" value="Vaccinia Virus protein VP39"/>
    <property type="match status" value="1"/>
</dbReference>
<keyword evidence="4" id="KW-0680">Restriction system</keyword>
<dbReference type="PANTHER" id="PTHR10629">
    <property type="entry name" value="CYTOSINE-SPECIFIC METHYLTRANSFERASE"/>
    <property type="match status" value="1"/>
</dbReference>
<comment type="similarity">
    <text evidence="6 7">Belongs to the class I-like SAM-binding methyltransferase superfamily. C5-methyltransferase family.</text>
</comment>
<accession>A0A975B6F3</accession>
<keyword evidence="10" id="KW-1185">Reference proteome</keyword>
<dbReference type="PANTHER" id="PTHR10629:SF52">
    <property type="entry name" value="DNA (CYTOSINE-5)-METHYLTRANSFERASE 1"/>
    <property type="match status" value="1"/>
</dbReference>
<dbReference type="InterPro" id="IPR001525">
    <property type="entry name" value="C5_MeTfrase"/>
</dbReference>
<dbReference type="Proteomes" id="UP000663720">
    <property type="component" value="Chromosome"/>
</dbReference>
<evidence type="ECO:0000256" key="5">
    <source>
        <dbReference type="ARBA" id="ARBA00047422"/>
    </source>
</evidence>
<dbReference type="GO" id="GO:0044027">
    <property type="term" value="P:negative regulation of gene expression via chromosomal CpG island methylation"/>
    <property type="evidence" value="ECO:0007669"/>
    <property type="project" value="TreeGrafter"/>
</dbReference>
<dbReference type="Pfam" id="PF00145">
    <property type="entry name" value="DNA_methylase"/>
    <property type="match status" value="1"/>
</dbReference>
<keyword evidence="3 6" id="KW-0949">S-adenosyl-L-methionine</keyword>
<evidence type="ECO:0000256" key="4">
    <source>
        <dbReference type="ARBA" id="ARBA00022747"/>
    </source>
</evidence>
<dbReference type="NCBIfam" id="TIGR00675">
    <property type="entry name" value="dcm"/>
    <property type="match status" value="1"/>
</dbReference>
<dbReference type="PROSITE" id="PS51679">
    <property type="entry name" value="SAM_MT_C5"/>
    <property type="match status" value="1"/>
</dbReference>
<dbReference type="InterPro" id="IPR018117">
    <property type="entry name" value="C5_DNA_meth_AS"/>
</dbReference>
<dbReference type="SUPFAM" id="SSF53335">
    <property type="entry name" value="S-adenosyl-L-methionine-dependent methyltransferases"/>
    <property type="match status" value="1"/>
</dbReference>
<organism evidence="9 10">
    <name type="scientific">Desulfonema limicola</name>
    <dbReference type="NCBI Taxonomy" id="45656"/>
    <lineage>
        <taxon>Bacteria</taxon>
        <taxon>Pseudomonadati</taxon>
        <taxon>Thermodesulfobacteriota</taxon>
        <taxon>Desulfobacteria</taxon>
        <taxon>Desulfobacterales</taxon>
        <taxon>Desulfococcaceae</taxon>
        <taxon>Desulfonema</taxon>
    </lineage>
</organism>
<dbReference type="PROSITE" id="PS00094">
    <property type="entry name" value="C5_MTASE_1"/>
    <property type="match status" value="1"/>
</dbReference>
<sequence>MIMKKKYTYIDLFAGCGGLSLGLLNSGWTGVFAIEKNCDAFETLDYNLIKKKEHYEWPTWLPKKNHDINQVLNNNRKNLIKLKGKIDLVAGGPPCQGFSYAGRRKENDERNKLIDSYLNFIELVKPKFIFFENVKGFTLEFKNNNEIGKNYSFDVIKKLCDLGYNIHGRLIDFSKYGVPQRRTRFILVGVQKEFDKSDDMPKLFFEILEKNKFDFLKNKGLTDFVTLEEAISDLLEENGTASCPDSIGFKSAKYSNAKTSFQKYLRDGILKESIPDSHRLVNHSQEIKKRFQYAIDNNLGPKEYRTHFNLSKTGTKKLSADDPAPTLTTLPDDYIHYQEPRVFTVREFARIQSFPDWYEFKGRYTTGGKLRVKQVPRYTQVGNAVPPLFAEIVGQSFKEIINA</sequence>
<dbReference type="AlphaFoldDB" id="A0A975B6F3"/>
<dbReference type="PRINTS" id="PR00105">
    <property type="entry name" value="C5METTRFRASE"/>
</dbReference>
<dbReference type="EC" id="2.1.1.37" evidence="8"/>
<keyword evidence="2 6" id="KW-0808">Transferase</keyword>
<dbReference type="GO" id="GO:0003677">
    <property type="term" value="F:DNA binding"/>
    <property type="evidence" value="ECO:0007669"/>
    <property type="project" value="TreeGrafter"/>
</dbReference>
<evidence type="ECO:0000256" key="7">
    <source>
        <dbReference type="RuleBase" id="RU000416"/>
    </source>
</evidence>
<evidence type="ECO:0000256" key="3">
    <source>
        <dbReference type="ARBA" id="ARBA00022691"/>
    </source>
</evidence>
<evidence type="ECO:0000256" key="6">
    <source>
        <dbReference type="PROSITE-ProRule" id="PRU01016"/>
    </source>
</evidence>